<feature type="compositionally biased region" description="Basic and acidic residues" evidence="1">
    <location>
        <begin position="560"/>
        <end position="569"/>
    </location>
</feature>
<protein>
    <submittedName>
        <fullName evidence="3">Uncharacterized protein</fullName>
    </submittedName>
</protein>
<dbReference type="Proteomes" id="UP001384579">
    <property type="component" value="Unassembled WGS sequence"/>
</dbReference>
<evidence type="ECO:0000256" key="2">
    <source>
        <dbReference type="SAM" id="Phobius"/>
    </source>
</evidence>
<dbReference type="EMBL" id="JBBLXS010000037">
    <property type="protein sequence ID" value="MEK0184183.1"/>
    <property type="molecule type" value="Genomic_DNA"/>
</dbReference>
<evidence type="ECO:0000313" key="4">
    <source>
        <dbReference type="Proteomes" id="UP001384579"/>
    </source>
</evidence>
<reference evidence="3 4" key="1">
    <citation type="journal article" date="2020" name="Harmful Algae">
        <title>Molecular and morphological characterization of a novel dihydroanatoxin-a producing Microcoleus species (cyanobacteria) from the Russian River, California, USA.</title>
        <authorList>
            <person name="Conklin K.Y."/>
            <person name="Stancheva R."/>
            <person name="Otten T.G."/>
            <person name="Fadness R."/>
            <person name="Boyer G.L."/>
            <person name="Read B."/>
            <person name="Zhang X."/>
            <person name="Sheath R.G."/>
        </authorList>
    </citation>
    <scope>NUCLEOTIDE SEQUENCE [LARGE SCALE GENOMIC DNA]</scope>
    <source>
        <strain evidence="3 4">PTRS2</strain>
    </source>
</reference>
<proteinExistence type="predicted"/>
<sequence>MNSPILQIHEFSTGIQAERTPDGGWVSRGFTGQYINRTLEPIPTPVENAIRNRDFAVAEGASRDNPAIIGREVSDGAENWSVIAVVTRGGDDRGRSASMYRYFLCKGAGNLWQILAWIESERQGGRRSVFDPFETKFMGQPNQFSAPNQPQIPLGSELEQLLANDAPVIVPFGKACTTWIVNQMATEKAIRNNQLVAWAFQVEALEQPRGFLVIQPASEKAQELLHRAMASTPQYTAPIAREYEIKSAIKGLISRDKVKPEQVEVIETSINQVKDSDWEVIFNGQGSSQALKQGIYSPQMVRLLTLRAMVIPSTLPEFLDWMQQRGKQEDHYQVSEVFQSEISNFFTQNSGQPSYILSKVNQGVVLIVPRIIQHPELLNPTVWLLNSPSGIWRKLYYQFVHKDIKNELTLMNPRVAKQQNVTKTQNHPSNITEDDRWKTLFHELRVYWQNPSYPPDDKYLPLAELFSGLEEAEMAAFFYQVSLGCVPKKEFSQLNHQGWNSNVFACGLRVKKQVGVAEFLLVSLIKIGFKKMPIALVIILLILTFMGGFWSGGALNSSKKPGETTRNDSKNVQQSEQYPNIERDSNSEKSVQKVTIPPESNPNSSEIKPEYKEGMKEKRFQKTLDSIDQIVKDVSQKQGKSEKDILRTLNEVLGFPELDYEKAKYESDLQEQIKLVEAIYLYQKKFGTQLGYIDDGTKETKKSLKKEIEFKLLIRYP</sequence>
<keyword evidence="4" id="KW-1185">Reference proteome</keyword>
<accession>A0ABU8YIJ9</accession>
<keyword evidence="2" id="KW-1133">Transmembrane helix</keyword>
<feature type="transmembrane region" description="Helical" evidence="2">
    <location>
        <begin position="532"/>
        <end position="550"/>
    </location>
</feature>
<keyword evidence="2" id="KW-0472">Membrane</keyword>
<keyword evidence="2" id="KW-0812">Transmembrane</keyword>
<name>A0ABU8YIJ9_9CYAN</name>
<dbReference type="RefSeq" id="WP_340541263.1">
    <property type="nucleotide sequence ID" value="NZ_JBBLXS010000037.1"/>
</dbReference>
<evidence type="ECO:0000313" key="3">
    <source>
        <dbReference type="EMBL" id="MEK0184183.1"/>
    </source>
</evidence>
<feature type="compositionally biased region" description="Basic and acidic residues" evidence="1">
    <location>
        <begin position="581"/>
        <end position="591"/>
    </location>
</feature>
<organism evidence="3 4">
    <name type="scientific">Microcoleus anatoxicus PTRS2</name>
    <dbReference type="NCBI Taxonomy" id="2705321"/>
    <lineage>
        <taxon>Bacteria</taxon>
        <taxon>Bacillati</taxon>
        <taxon>Cyanobacteriota</taxon>
        <taxon>Cyanophyceae</taxon>
        <taxon>Oscillatoriophycideae</taxon>
        <taxon>Oscillatoriales</taxon>
        <taxon>Microcoleaceae</taxon>
        <taxon>Microcoleus</taxon>
        <taxon>Microcoleus anatoxicus</taxon>
    </lineage>
</organism>
<gene>
    <name evidence="3" type="ORF">WMG39_04885</name>
</gene>
<feature type="region of interest" description="Disordered" evidence="1">
    <location>
        <begin position="556"/>
        <end position="612"/>
    </location>
</feature>
<comment type="caution">
    <text evidence="3">The sequence shown here is derived from an EMBL/GenBank/DDBJ whole genome shotgun (WGS) entry which is preliminary data.</text>
</comment>
<evidence type="ECO:0000256" key="1">
    <source>
        <dbReference type="SAM" id="MobiDB-lite"/>
    </source>
</evidence>